<dbReference type="GO" id="GO:0017025">
    <property type="term" value="F:TBP-class protein binding"/>
    <property type="evidence" value="ECO:0007669"/>
    <property type="project" value="InterPro"/>
</dbReference>
<keyword evidence="7" id="KW-0862">Zinc</keyword>
<sequence>MSSRVCRTCGGSDIDVDQARGSAVCTGCGSVLEDNIIVSEVQFVEGSGGVSSAVGQFVSADGPVKAPLLGSGFHTSVGKESRAQTLQSGKRQIQQLGSQLQLNQHCLDTAFNFFKLVVSKHLTRGRKTEHVIAACLYLVCRTEGTPHMLLDLSDLLQVNVYILGKTFLLLARELCINAPAIDPCLYIPRFAHMLEFGLKTHEVSMTALRLVQRMKRDWMHTGRRPSGLCGAALLVAARMHKFRRSVKDVISVVKVCQTTLRKRLTEFEDTPTSQLTIDEFMRVDLEQECDPPSFTASQHKAKMQQLEQELAKKLDEVEGEISCYKDEIETELEKSRPQLRGIYAAYTKEINPEDNEVLSSASEPEQTEAEDAELQAATQHLTQDFLCQVIQEEEEGLGKKTDDCEREAGLENKGVGSHRQAAPLAVILGKLPSAASLSLQQTFQTVDDSETGEKPDGDQSEGGELDLDGIDDQEIEKYILNDKEVEVKTELWMKQNAEYLKEQKEKEERINKEKEQGTYKEKKKKKYKKREQIMASTAGEAIEKMLEKKKISSKINYDVLRDLNRGTGSPSRSTSDPPDVTTTRKRLNRRRRRKSSETNRDLAANASIMRKRFRRLISSTPKKKKTSPQAEDTVTVETEATTEAAAEPTPEPEQEPSADPPAAPLPMEEEDEEEEVEEECVSALQLVGDYGCDAEEEEVF</sequence>
<feature type="compositionally biased region" description="Acidic residues" evidence="17">
    <location>
        <begin position="667"/>
        <end position="680"/>
    </location>
</feature>
<evidence type="ECO:0000256" key="15">
    <source>
        <dbReference type="PROSITE-ProRule" id="PRU00469"/>
    </source>
</evidence>
<comment type="subunit">
    <text evidence="13">TFIIIB comprises at least the TATA-binding protein (TBP) and the B-related factor 1 (BRF1/TFIIIB90). Interacts with BDP1. Interacts with MAF1.</text>
</comment>
<comment type="subcellular location">
    <subcellularLocation>
        <location evidence="1">Nucleus</location>
    </subcellularLocation>
</comment>
<evidence type="ECO:0000256" key="5">
    <source>
        <dbReference type="ARBA" id="ARBA00022737"/>
    </source>
</evidence>
<dbReference type="Pfam" id="PF00382">
    <property type="entry name" value="TFIIB"/>
    <property type="match status" value="2"/>
</dbReference>
<dbReference type="InterPro" id="IPR036915">
    <property type="entry name" value="Cyclin-like_sf"/>
</dbReference>
<organism evidence="19 20">
    <name type="scientific">Amphiprion percula</name>
    <name type="common">Orange clownfish</name>
    <name type="synonym">Lutjanus percula</name>
    <dbReference type="NCBI Taxonomy" id="161767"/>
    <lineage>
        <taxon>Eukaryota</taxon>
        <taxon>Metazoa</taxon>
        <taxon>Chordata</taxon>
        <taxon>Craniata</taxon>
        <taxon>Vertebrata</taxon>
        <taxon>Euteleostomi</taxon>
        <taxon>Actinopterygii</taxon>
        <taxon>Neopterygii</taxon>
        <taxon>Teleostei</taxon>
        <taxon>Neoteleostei</taxon>
        <taxon>Acanthomorphata</taxon>
        <taxon>Ovalentaria</taxon>
        <taxon>Pomacentridae</taxon>
        <taxon>Amphiprion</taxon>
    </lineage>
</organism>
<dbReference type="InterPro" id="IPR013150">
    <property type="entry name" value="TFIIB_cyclin"/>
</dbReference>
<keyword evidence="6 15" id="KW-0863">Zinc-finger</keyword>
<evidence type="ECO:0000256" key="11">
    <source>
        <dbReference type="ARBA" id="ARBA00023242"/>
    </source>
</evidence>
<dbReference type="OMA" id="EPPCKVM"/>
<evidence type="ECO:0000256" key="6">
    <source>
        <dbReference type="ARBA" id="ARBA00022771"/>
    </source>
</evidence>
<dbReference type="PRINTS" id="PR00685">
    <property type="entry name" value="TIFACTORIIB"/>
</dbReference>
<proteinExistence type="inferred from homology"/>
<dbReference type="FunFam" id="1.10.472.10:FF:000007">
    <property type="entry name" value="Transcription factor IIIB 90 kDa subunit"/>
    <property type="match status" value="1"/>
</dbReference>
<dbReference type="GO" id="GO:0070897">
    <property type="term" value="P:transcription preinitiation complex assembly"/>
    <property type="evidence" value="ECO:0007669"/>
    <property type="project" value="InterPro"/>
</dbReference>
<accession>A0A3P8THZ4</accession>
<name>A0A3P8THZ4_AMPPE</name>
<evidence type="ECO:0000256" key="2">
    <source>
        <dbReference type="ARBA" id="ARBA00010857"/>
    </source>
</evidence>
<keyword evidence="3" id="KW-0597">Phosphoprotein</keyword>
<evidence type="ECO:0000313" key="20">
    <source>
        <dbReference type="Proteomes" id="UP000265080"/>
    </source>
</evidence>
<dbReference type="GO" id="GO:0000995">
    <property type="term" value="F:RNA polymerase III general transcription initiation factor activity"/>
    <property type="evidence" value="ECO:0007669"/>
    <property type="project" value="TreeGrafter"/>
</dbReference>
<dbReference type="Pfam" id="PF08271">
    <property type="entry name" value="Zn_Ribbon_TF"/>
    <property type="match status" value="1"/>
</dbReference>
<reference evidence="19" key="2">
    <citation type="submission" date="2025-08" db="UniProtKB">
        <authorList>
            <consortium name="Ensembl"/>
        </authorList>
    </citation>
    <scope>IDENTIFICATION</scope>
</reference>
<dbReference type="CDD" id="cd20553">
    <property type="entry name" value="CYCLIN_TFIIIB90_rpt1"/>
    <property type="match status" value="1"/>
</dbReference>
<dbReference type="PANTHER" id="PTHR11618:SF4">
    <property type="entry name" value="TRANSCRIPTION FACTOR IIIB 90 KDA SUBUNIT"/>
    <property type="match status" value="1"/>
</dbReference>
<dbReference type="PANTHER" id="PTHR11618">
    <property type="entry name" value="TRANSCRIPTION INITIATION FACTOR IIB-RELATED"/>
    <property type="match status" value="1"/>
</dbReference>
<dbReference type="CDD" id="cd20554">
    <property type="entry name" value="CYCLIN_TFIIIB90_rpt2"/>
    <property type="match status" value="1"/>
</dbReference>
<feature type="compositionally biased region" description="Polar residues" evidence="17">
    <location>
        <begin position="566"/>
        <end position="576"/>
    </location>
</feature>
<dbReference type="GO" id="GO:0008270">
    <property type="term" value="F:zinc ion binding"/>
    <property type="evidence" value="ECO:0007669"/>
    <property type="project" value="UniProtKB-KW"/>
</dbReference>
<evidence type="ECO:0000256" key="16">
    <source>
        <dbReference type="SAM" id="Coils"/>
    </source>
</evidence>
<evidence type="ECO:0000256" key="10">
    <source>
        <dbReference type="ARBA" id="ARBA00023163"/>
    </source>
</evidence>
<feature type="region of interest" description="Disordered" evidence="17">
    <location>
        <begin position="499"/>
        <end position="529"/>
    </location>
</feature>
<dbReference type="GeneTree" id="ENSGT00390000010349"/>
<dbReference type="Proteomes" id="UP000265080">
    <property type="component" value="Chromosome 11"/>
</dbReference>
<dbReference type="FunFam" id="2.20.25.10:FF:000012">
    <property type="entry name" value="Putative transcription factor IIIB 90 kDa subunit"/>
    <property type="match status" value="1"/>
</dbReference>
<dbReference type="Gene3D" id="1.20.5.650">
    <property type="entry name" value="Single helix bin"/>
    <property type="match status" value="1"/>
</dbReference>
<protein>
    <recommendedName>
        <fullName evidence="14">Transcription factor IIIB 90 kDa subunit</fullName>
    </recommendedName>
    <alternativeName>
        <fullName evidence="12">B-related factor 1</fullName>
    </alternativeName>
</protein>
<feature type="coiled-coil region" evidence="16">
    <location>
        <begin position="296"/>
        <end position="334"/>
    </location>
</feature>
<evidence type="ECO:0000259" key="18">
    <source>
        <dbReference type="PROSITE" id="PS51134"/>
    </source>
</evidence>
<dbReference type="STRING" id="161767.ENSAPEP00000024344"/>
<dbReference type="GO" id="GO:0005634">
    <property type="term" value="C:nucleus"/>
    <property type="evidence" value="ECO:0007669"/>
    <property type="project" value="UniProtKB-SubCell"/>
</dbReference>
<dbReference type="FunFam" id="1.20.5.650:FF:000001">
    <property type="entry name" value="transcription factor IIIB 90 kDa subunit isoform X2"/>
    <property type="match status" value="1"/>
</dbReference>
<dbReference type="InterPro" id="IPR013137">
    <property type="entry name" value="Znf_TFIIB"/>
</dbReference>
<dbReference type="PROSITE" id="PS51134">
    <property type="entry name" value="ZF_TFIIB"/>
    <property type="match status" value="1"/>
</dbReference>
<feature type="compositionally biased region" description="Basic and acidic residues" evidence="17">
    <location>
        <begin position="499"/>
        <end position="520"/>
    </location>
</feature>
<dbReference type="InterPro" id="IPR000812">
    <property type="entry name" value="TFIIB"/>
</dbReference>
<evidence type="ECO:0000256" key="9">
    <source>
        <dbReference type="ARBA" id="ARBA00023159"/>
    </source>
</evidence>
<dbReference type="InterPro" id="IPR013763">
    <property type="entry name" value="Cyclin-like_dom"/>
</dbReference>
<keyword evidence="5" id="KW-0677">Repeat</keyword>
<evidence type="ECO:0000256" key="1">
    <source>
        <dbReference type="ARBA" id="ARBA00004123"/>
    </source>
</evidence>
<keyword evidence="9" id="KW-0010">Activator</keyword>
<feature type="compositionally biased region" description="Basic residues" evidence="17">
    <location>
        <begin position="609"/>
        <end position="626"/>
    </location>
</feature>
<feature type="compositionally biased region" description="Acidic residues" evidence="17">
    <location>
        <begin position="458"/>
        <end position="468"/>
    </location>
</feature>
<keyword evidence="20" id="KW-1185">Reference proteome</keyword>
<feature type="domain" description="TFIIB-type" evidence="18">
    <location>
        <begin position="2"/>
        <end position="33"/>
    </location>
</feature>
<evidence type="ECO:0000256" key="13">
    <source>
        <dbReference type="ARBA" id="ARBA00063003"/>
    </source>
</evidence>
<evidence type="ECO:0000256" key="8">
    <source>
        <dbReference type="ARBA" id="ARBA00023015"/>
    </source>
</evidence>
<keyword evidence="11" id="KW-0539">Nucleus</keyword>
<dbReference type="GO" id="GO:0000126">
    <property type="term" value="C:transcription factor TFIIIB complex"/>
    <property type="evidence" value="ECO:0007669"/>
    <property type="project" value="TreeGrafter"/>
</dbReference>
<dbReference type="SUPFAM" id="SSF57783">
    <property type="entry name" value="Zinc beta-ribbon"/>
    <property type="match status" value="1"/>
</dbReference>
<keyword evidence="4" id="KW-0479">Metal-binding</keyword>
<dbReference type="Gene3D" id="1.10.472.10">
    <property type="entry name" value="Cyclin-like"/>
    <property type="match status" value="2"/>
</dbReference>
<feature type="region of interest" description="Disordered" evidence="17">
    <location>
        <begin position="444"/>
        <end position="468"/>
    </location>
</feature>
<evidence type="ECO:0000256" key="4">
    <source>
        <dbReference type="ARBA" id="ARBA00022723"/>
    </source>
</evidence>
<dbReference type="FunFam" id="1.10.472.10:FF:000002">
    <property type="entry name" value="Transcription factor IIIB 90 kDa subunit"/>
    <property type="match status" value="1"/>
</dbReference>
<feature type="compositionally biased region" description="Low complexity" evidence="17">
    <location>
        <begin position="627"/>
        <end position="648"/>
    </location>
</feature>
<feature type="region of interest" description="Disordered" evidence="17">
    <location>
        <begin position="562"/>
        <end position="681"/>
    </location>
</feature>
<evidence type="ECO:0000256" key="7">
    <source>
        <dbReference type="ARBA" id="ARBA00022833"/>
    </source>
</evidence>
<keyword evidence="16" id="KW-0175">Coiled coil</keyword>
<dbReference type="Ensembl" id="ENSAPET00000024984.1">
    <property type="protein sequence ID" value="ENSAPEP00000024344.1"/>
    <property type="gene ID" value="ENSAPEG00000017279.1"/>
</dbReference>
<reference evidence="19" key="3">
    <citation type="submission" date="2025-09" db="UniProtKB">
        <authorList>
            <consortium name="Ensembl"/>
        </authorList>
    </citation>
    <scope>IDENTIFICATION</scope>
</reference>
<evidence type="ECO:0000256" key="3">
    <source>
        <dbReference type="ARBA" id="ARBA00022553"/>
    </source>
</evidence>
<comment type="similarity">
    <text evidence="2">Belongs to the TFIIB family.</text>
</comment>
<dbReference type="AlphaFoldDB" id="A0A3P8THZ4"/>
<dbReference type="GO" id="GO:0001006">
    <property type="term" value="F:RNA polymerase III type 3 promoter sequence-specific DNA binding"/>
    <property type="evidence" value="ECO:0007669"/>
    <property type="project" value="TreeGrafter"/>
</dbReference>
<dbReference type="InterPro" id="IPR011665">
    <property type="entry name" value="BRF1_TBP-bd_dom"/>
</dbReference>
<evidence type="ECO:0000256" key="14">
    <source>
        <dbReference type="ARBA" id="ARBA00072559"/>
    </source>
</evidence>
<keyword evidence="10" id="KW-0804">Transcription</keyword>
<evidence type="ECO:0000256" key="17">
    <source>
        <dbReference type="SAM" id="MobiDB-lite"/>
    </source>
</evidence>
<dbReference type="Gene3D" id="2.20.25.10">
    <property type="match status" value="1"/>
</dbReference>
<feature type="compositionally biased region" description="Basic residues" evidence="17">
    <location>
        <begin position="583"/>
        <end position="594"/>
    </location>
</feature>
<evidence type="ECO:0000256" key="12">
    <source>
        <dbReference type="ARBA" id="ARBA00031009"/>
    </source>
</evidence>
<dbReference type="Pfam" id="PF07741">
    <property type="entry name" value="BRF1"/>
    <property type="match status" value="1"/>
</dbReference>
<evidence type="ECO:0000313" key="19">
    <source>
        <dbReference type="Ensembl" id="ENSAPEP00000024344.1"/>
    </source>
</evidence>
<dbReference type="SMART" id="SM00385">
    <property type="entry name" value="CYCLIN"/>
    <property type="match status" value="2"/>
</dbReference>
<dbReference type="GO" id="GO:0097550">
    <property type="term" value="C:transcription preinitiation complex"/>
    <property type="evidence" value="ECO:0007669"/>
    <property type="project" value="TreeGrafter"/>
</dbReference>
<dbReference type="SUPFAM" id="SSF47954">
    <property type="entry name" value="Cyclin-like"/>
    <property type="match status" value="2"/>
</dbReference>
<reference evidence="19 20" key="1">
    <citation type="submission" date="2018-03" db="EMBL/GenBank/DDBJ databases">
        <title>Finding Nemo's genes: A chromosome-scale reference assembly of the genome of the orange clownfish Amphiprion percula.</title>
        <authorList>
            <person name="Lehmann R."/>
        </authorList>
    </citation>
    <scope>NUCLEOTIDE SEQUENCE</scope>
</reference>
<keyword evidence="8" id="KW-0805">Transcription regulation</keyword>